<evidence type="ECO:0000313" key="2">
    <source>
        <dbReference type="Proteomes" id="UP000251666"/>
    </source>
</evidence>
<sequence>MDSDEKMSKLIAQVLRATYSGQVRWEVSEAPPSLTRATDSFIPLFLKAIYKGHDLVVYEERGKYWTDEDTFNWSTALHFGVVIGSIVVSDYARYSPVLRELYEEAKKNASNLDSLLDNLLD</sequence>
<name>A0A2Z4ZMR7_9PSED</name>
<gene>
    <name evidence="1" type="ORF">CEQ51_00550</name>
</gene>
<dbReference type="EMBL" id="CP022202">
    <property type="protein sequence ID" value="AXA58621.1"/>
    <property type="molecule type" value="Genomic_DNA"/>
</dbReference>
<reference evidence="2" key="1">
    <citation type="journal article" date="2021" name="Front. Microbiol.">
        <title>Genomic Analysis of the 1-Aminocyclopropane-1-Carboxylate Deaminase-Producing Pseudomonas thivervalensis SC5 Reveals Its Multifaceted Roles in Soil and in Beneficial Interactions With Plants.</title>
        <authorList>
            <person name="Nascimento F.X."/>
            <person name="Uron P."/>
            <person name="Glick B.R."/>
            <person name="Giachini A."/>
            <person name="Rossi M.J."/>
        </authorList>
    </citation>
    <scope>NUCLEOTIDE SEQUENCE [LARGE SCALE GENOMIC DNA]</scope>
    <source>
        <strain evidence="2">PLM3</strain>
    </source>
</reference>
<accession>A0A2Z4ZMR7</accession>
<dbReference type="Proteomes" id="UP000251666">
    <property type="component" value="Chromosome"/>
</dbReference>
<organism evidence="1 2">
    <name type="scientific">Pseudomonas thivervalensis</name>
    <dbReference type="NCBI Taxonomy" id="86265"/>
    <lineage>
        <taxon>Bacteria</taxon>
        <taxon>Pseudomonadati</taxon>
        <taxon>Pseudomonadota</taxon>
        <taxon>Gammaproteobacteria</taxon>
        <taxon>Pseudomonadales</taxon>
        <taxon>Pseudomonadaceae</taxon>
        <taxon>Pseudomonas</taxon>
    </lineage>
</organism>
<evidence type="ECO:0000313" key="1">
    <source>
        <dbReference type="EMBL" id="AXA58621.1"/>
    </source>
</evidence>
<dbReference type="KEGG" id="pthv:CE140_00550"/>
<dbReference type="RefSeq" id="WP_208666155.1">
    <property type="nucleotide sequence ID" value="NZ_CP022201.1"/>
</dbReference>
<protein>
    <submittedName>
        <fullName evidence="1">Uncharacterized protein</fullName>
    </submittedName>
</protein>
<proteinExistence type="predicted"/>
<keyword evidence="2" id="KW-1185">Reference proteome</keyword>
<dbReference type="AlphaFoldDB" id="A0A2Z4ZMR7"/>